<keyword evidence="6" id="KW-1185">Reference proteome</keyword>
<accession>A0ABT7MXW6</accession>
<name>A0ABT7MXW6_9MICO</name>
<dbReference type="InterPro" id="IPR051398">
    <property type="entry name" value="Polysacch_Deacetylase"/>
</dbReference>
<organism evidence="5 6">
    <name type="scientific">Microbacterium candidum</name>
    <dbReference type="NCBI Taxonomy" id="3041922"/>
    <lineage>
        <taxon>Bacteria</taxon>
        <taxon>Bacillati</taxon>
        <taxon>Actinomycetota</taxon>
        <taxon>Actinomycetes</taxon>
        <taxon>Micrococcales</taxon>
        <taxon>Microbacteriaceae</taxon>
        <taxon>Microbacterium</taxon>
    </lineage>
</organism>
<evidence type="ECO:0000313" key="5">
    <source>
        <dbReference type="EMBL" id="MDL9979289.1"/>
    </source>
</evidence>
<keyword evidence="3" id="KW-0812">Transmembrane</keyword>
<evidence type="ECO:0000259" key="4">
    <source>
        <dbReference type="Pfam" id="PF01522"/>
    </source>
</evidence>
<dbReference type="Gene3D" id="3.20.20.370">
    <property type="entry name" value="Glycoside hydrolase/deacetylase"/>
    <property type="match status" value="1"/>
</dbReference>
<evidence type="ECO:0000256" key="1">
    <source>
        <dbReference type="ARBA" id="ARBA00004613"/>
    </source>
</evidence>
<gene>
    <name evidence="5" type="ORF">QSV35_08075</name>
</gene>
<comment type="caution">
    <text evidence="5">The sequence shown here is derived from an EMBL/GenBank/DDBJ whole genome shotgun (WGS) entry which is preliminary data.</text>
</comment>
<reference evidence="5 6" key="1">
    <citation type="submission" date="2023-06" db="EMBL/GenBank/DDBJ databases">
        <title>Microbacterium sp. nov., isolated from a waste landfill.</title>
        <authorList>
            <person name="Wen W."/>
        </authorList>
    </citation>
    <scope>NUCLEOTIDE SEQUENCE [LARGE SCALE GENOMIC DNA]</scope>
    <source>
        <strain evidence="5 6">ASV49</strain>
    </source>
</reference>
<dbReference type="PANTHER" id="PTHR34216:SF3">
    <property type="entry name" value="POLY-BETA-1,6-N-ACETYL-D-GLUCOSAMINE N-DEACETYLASE"/>
    <property type="match status" value="1"/>
</dbReference>
<dbReference type="InterPro" id="IPR011330">
    <property type="entry name" value="Glyco_hydro/deAcase_b/a-brl"/>
</dbReference>
<protein>
    <submittedName>
        <fullName evidence="5">Polysaccharide deacetylase family protein</fullName>
    </submittedName>
</protein>
<dbReference type="Proteomes" id="UP001235064">
    <property type="component" value="Unassembled WGS sequence"/>
</dbReference>
<proteinExistence type="predicted"/>
<evidence type="ECO:0000256" key="3">
    <source>
        <dbReference type="SAM" id="Phobius"/>
    </source>
</evidence>
<evidence type="ECO:0000313" key="6">
    <source>
        <dbReference type="Proteomes" id="UP001235064"/>
    </source>
</evidence>
<dbReference type="InterPro" id="IPR042229">
    <property type="entry name" value="Listeria/Bacterioides_rpt_sf"/>
</dbReference>
<dbReference type="Gene3D" id="2.60.40.4270">
    <property type="entry name" value="Listeria-Bacteroides repeat domain"/>
    <property type="match status" value="1"/>
</dbReference>
<keyword evidence="3" id="KW-0472">Membrane</keyword>
<dbReference type="SUPFAM" id="SSF88713">
    <property type="entry name" value="Glycoside hydrolase/deacetylase"/>
    <property type="match status" value="1"/>
</dbReference>
<sequence length="366" mass="39384">MPSSSRRPRPIAWILVGAAGLVVATLVVTGVAAAFGGHQTAAAQPTAKPVVQTPTLPPITPLPSAVCMVSFTGQDITASPQEQTVGALYAGLPIPERAGYVFAGWYRSAADASSLNAADRVNGAQIVQCASGPETLYGGWMTTAAVAAAKVRVPVLMYHQFTTKPQGEKTWLKANFDYIGDFENNMAYLSDQKFYLPTWDELNAFIDGKLYLPKKSVVVTDDDADPTWETLAVPIVTKYKVLATSFVITSARKAPSPSVYVLQRSHTDNMHSAGANGKGKMVNYTYDQVVADLKTSVTVLGGVTEAFAYPYGQFNDTAEKALHDVGFWMAFTTKPGYVVAGAKKLELPRERMSFGMTMTQFKDIVG</sequence>
<dbReference type="Pfam" id="PF01522">
    <property type="entry name" value="Polysacc_deac_1"/>
    <property type="match status" value="1"/>
</dbReference>
<dbReference type="EMBL" id="JASXSZ010000002">
    <property type="protein sequence ID" value="MDL9979289.1"/>
    <property type="molecule type" value="Genomic_DNA"/>
</dbReference>
<feature type="domain" description="NodB homology" evidence="4">
    <location>
        <begin position="213"/>
        <end position="327"/>
    </location>
</feature>
<feature type="transmembrane region" description="Helical" evidence="3">
    <location>
        <begin position="12"/>
        <end position="35"/>
    </location>
</feature>
<dbReference type="RefSeq" id="WP_286288151.1">
    <property type="nucleotide sequence ID" value="NZ_JASXSZ010000002.1"/>
</dbReference>
<comment type="subcellular location">
    <subcellularLocation>
        <location evidence="1">Secreted</location>
    </subcellularLocation>
</comment>
<dbReference type="PANTHER" id="PTHR34216">
    <property type="match status" value="1"/>
</dbReference>
<dbReference type="InterPro" id="IPR002509">
    <property type="entry name" value="NODB_dom"/>
</dbReference>
<evidence type="ECO:0000256" key="2">
    <source>
        <dbReference type="ARBA" id="ARBA00022729"/>
    </source>
</evidence>
<keyword evidence="3" id="KW-1133">Transmembrane helix</keyword>
<keyword evidence="2" id="KW-0732">Signal</keyword>